<dbReference type="Proteomes" id="UP000186904">
    <property type="component" value="Unassembled WGS sequence"/>
</dbReference>
<dbReference type="InterPro" id="IPR002881">
    <property type="entry name" value="DUF58"/>
</dbReference>
<feature type="domain" description="DUF58" evidence="1">
    <location>
        <begin position="52"/>
        <end position="267"/>
    </location>
</feature>
<organism evidence="3 4">
    <name type="scientific">Halopseudomonas bauzanensis</name>
    <dbReference type="NCBI Taxonomy" id="653930"/>
    <lineage>
        <taxon>Bacteria</taxon>
        <taxon>Pseudomonadati</taxon>
        <taxon>Pseudomonadota</taxon>
        <taxon>Gammaproteobacteria</taxon>
        <taxon>Pseudomonadales</taxon>
        <taxon>Pseudomonadaceae</taxon>
        <taxon>Halopseudomonas</taxon>
    </lineage>
</organism>
<dbReference type="PANTHER" id="PTHR33608:SF12">
    <property type="entry name" value="DUF58 DOMAIN-CONTAINING PROTEIN"/>
    <property type="match status" value="1"/>
</dbReference>
<protein>
    <recommendedName>
        <fullName evidence="1">DUF58 domain-containing protein</fullName>
    </recommendedName>
</protein>
<dbReference type="OrthoDB" id="9776116at2"/>
<keyword evidence="4" id="KW-1185">Reference proteome</keyword>
<evidence type="ECO:0000313" key="2">
    <source>
        <dbReference type="EMBL" id="SES11251.1"/>
    </source>
</evidence>
<sequence length="309" mass="34955">MSDAAVYVTLDSLLEERRHCRELPLSGRPLHSGRQAGQQLSRLRGRGIDFDQVRLYQPGDDIRNIDWRVTARTRKAHTKVFNEERERPVFIICEQSSRLFFGSQLCFKSVLAAEACALIAWMALAHNDRIGGMVFDAEQCHEVRPRRSRRAILQLFSQLLKANQALQPSIAPPGSEPLNLALRHSREVIRPGSILYLLCDHAAIDGLSQPLLNALSAHSDLVLLPIFDPLEASLPSSPGLEFVQGQQRLTLNTTNASLREAWAAQFLTRQQGWQRLASRLRCGLQPLETSRTPIDQLQLMLSMYARRRH</sequence>
<evidence type="ECO:0000313" key="3">
    <source>
        <dbReference type="EMBL" id="SFM10646.1"/>
    </source>
</evidence>
<accession>A0A1I4N5Q1</accession>
<reference evidence="4 5" key="1">
    <citation type="submission" date="2016-10" db="EMBL/GenBank/DDBJ databases">
        <authorList>
            <person name="de Groot N.N."/>
        </authorList>
    </citation>
    <scope>NUCLEOTIDE SEQUENCE [LARGE SCALE GENOMIC DNA]</scope>
    <source>
        <strain evidence="3 4">CGMCC 1.9095</strain>
        <strain evidence="2 5">DSM 22558</strain>
    </source>
</reference>
<dbReference type="Pfam" id="PF01882">
    <property type="entry name" value="DUF58"/>
    <property type="match status" value="1"/>
</dbReference>
<evidence type="ECO:0000313" key="4">
    <source>
        <dbReference type="Proteomes" id="UP000186599"/>
    </source>
</evidence>
<dbReference type="PANTHER" id="PTHR33608">
    <property type="entry name" value="BLL2464 PROTEIN"/>
    <property type="match status" value="1"/>
</dbReference>
<gene>
    <name evidence="3" type="ORF">SAMN04487855_2334</name>
    <name evidence="2" type="ORF">SAMN05216589_2335</name>
</gene>
<evidence type="ECO:0000313" key="5">
    <source>
        <dbReference type="Proteomes" id="UP000186904"/>
    </source>
</evidence>
<proteinExistence type="predicted"/>
<evidence type="ECO:0000259" key="1">
    <source>
        <dbReference type="Pfam" id="PF01882"/>
    </source>
</evidence>
<dbReference type="EMBL" id="FOUA01000004">
    <property type="protein sequence ID" value="SFM10646.1"/>
    <property type="molecule type" value="Genomic_DNA"/>
</dbReference>
<dbReference type="STRING" id="653930.SAMN05216589_2335"/>
<dbReference type="EMBL" id="FOGN01000004">
    <property type="protein sequence ID" value="SES11251.1"/>
    <property type="molecule type" value="Genomic_DNA"/>
</dbReference>
<dbReference type="Proteomes" id="UP000186599">
    <property type="component" value="Unassembled WGS sequence"/>
</dbReference>
<name>A0A1I4N5Q1_9GAMM</name>
<dbReference type="RefSeq" id="WP_074779931.1">
    <property type="nucleotide sequence ID" value="NZ_FOGN01000004.1"/>
</dbReference>
<dbReference type="AlphaFoldDB" id="A0A1I4N5Q1"/>